<keyword evidence="6" id="KW-1185">Reference proteome</keyword>
<dbReference type="InterPro" id="IPR018119">
    <property type="entry name" value="Strictosidine_synth_cons-reg"/>
</dbReference>
<evidence type="ECO:0000256" key="1">
    <source>
        <dbReference type="ARBA" id="ARBA00009191"/>
    </source>
</evidence>
<protein>
    <recommendedName>
        <fullName evidence="4">Strictosidine synthase conserved region domain-containing protein</fullName>
    </recommendedName>
</protein>
<evidence type="ECO:0000256" key="3">
    <source>
        <dbReference type="ARBA" id="ARBA00023180"/>
    </source>
</evidence>
<dbReference type="Pfam" id="PF20067">
    <property type="entry name" value="SSL_N"/>
    <property type="match status" value="1"/>
</dbReference>
<feature type="domain" description="Strictosidine synthase conserved region" evidence="4">
    <location>
        <begin position="146"/>
        <end position="233"/>
    </location>
</feature>
<evidence type="ECO:0000313" key="5">
    <source>
        <dbReference type="EMBL" id="KGD62704.1"/>
    </source>
</evidence>
<dbReference type="RefSeq" id="WP_052042397.1">
    <property type="nucleotide sequence ID" value="NZ_ARXU01000001.1"/>
</dbReference>
<dbReference type="Gene3D" id="2.120.10.30">
    <property type="entry name" value="TolB, C-terminal domain"/>
    <property type="match status" value="1"/>
</dbReference>
<gene>
    <name evidence="5" type="ORF">T9A_00024</name>
</gene>
<proteinExistence type="inferred from homology"/>
<keyword evidence="2" id="KW-0597">Phosphoprotein</keyword>
<accession>A0ABR4WHQ2</accession>
<dbReference type="Pfam" id="PF03088">
    <property type="entry name" value="Str_synth"/>
    <property type="match status" value="1"/>
</dbReference>
<name>A0ABR4WHQ2_9GAMM</name>
<evidence type="ECO:0000256" key="2">
    <source>
        <dbReference type="ARBA" id="ARBA00022553"/>
    </source>
</evidence>
<dbReference type="InterPro" id="IPR011042">
    <property type="entry name" value="6-blade_b-propeller_TolB-like"/>
</dbReference>
<dbReference type="PANTHER" id="PTHR10426:SF88">
    <property type="entry name" value="ADIPOCYTE PLASMA MEMBRANE-ASSOCIATED PROTEIN HEMOMUCIN-RELATED"/>
    <property type="match status" value="1"/>
</dbReference>
<dbReference type="PANTHER" id="PTHR10426">
    <property type="entry name" value="STRICTOSIDINE SYNTHASE-RELATED"/>
    <property type="match status" value="1"/>
</dbReference>
<dbReference type="Proteomes" id="UP000029443">
    <property type="component" value="Unassembled WGS sequence"/>
</dbReference>
<sequence length="370" mass="39870">MIKNIALLILIILVGYLLFWPVSIDPVAWQAPEAPALEGPYASNSALAESRSLAVDDGIGPEDVAIDSDGFLYVGYVDGRIFRFDPDGSNPDLIADTKGRPLGLDFDPQGNLIVADGYKGLLSISPSGAIAALSQRANGVDYKFTDDVDADSNGVIYFTDASSKFGPALHARDDILEHGGHGRLLRYDPASDQTQVLLDGLQFANGVALSRDEDFVLVNETGSYRIVRYWLKGDNAGSHDVFFDNLPGIPDGISSNGNGTFWVALFSPRNAMLDAMSDKPLLRKVAFRLPSFLQPQPAHHGFVLGLNEQGEVTHNLQDTSADAFAPITSVEQHGNTLYLGSLTAPRFAAYPLPANDPATVIEQDARHVTD</sequence>
<comment type="caution">
    <text evidence="5">The sequence shown here is derived from an EMBL/GenBank/DDBJ whole genome shotgun (WGS) entry which is preliminary data.</text>
</comment>
<evidence type="ECO:0000259" key="4">
    <source>
        <dbReference type="Pfam" id="PF03088"/>
    </source>
</evidence>
<dbReference type="EMBL" id="ARXU01000001">
    <property type="protein sequence ID" value="KGD62704.1"/>
    <property type="molecule type" value="Genomic_DNA"/>
</dbReference>
<reference evidence="5 6" key="1">
    <citation type="submission" date="2012-09" db="EMBL/GenBank/DDBJ databases">
        <title>Genome Sequence of alkane-degrading Bacterium Alcanivorax jadensis T9.</title>
        <authorList>
            <person name="Lai Q."/>
            <person name="Shao Z."/>
        </authorList>
    </citation>
    <scope>NUCLEOTIDE SEQUENCE [LARGE SCALE GENOMIC DNA]</scope>
    <source>
        <strain evidence="5 6">T9</strain>
    </source>
</reference>
<organism evidence="5 6">
    <name type="scientific">Alcanivorax jadensis T9</name>
    <dbReference type="NCBI Taxonomy" id="1177181"/>
    <lineage>
        <taxon>Bacteria</taxon>
        <taxon>Pseudomonadati</taxon>
        <taxon>Pseudomonadota</taxon>
        <taxon>Gammaproteobacteria</taxon>
        <taxon>Oceanospirillales</taxon>
        <taxon>Alcanivoracaceae</taxon>
        <taxon>Alcanivorax</taxon>
    </lineage>
</organism>
<evidence type="ECO:0000313" key="6">
    <source>
        <dbReference type="Proteomes" id="UP000029443"/>
    </source>
</evidence>
<comment type="similarity">
    <text evidence="1">Belongs to the strictosidine synthase family.</text>
</comment>
<keyword evidence="3" id="KW-0325">Glycoprotein</keyword>
<dbReference type="SUPFAM" id="SSF63829">
    <property type="entry name" value="Calcium-dependent phosphotriesterase"/>
    <property type="match status" value="1"/>
</dbReference>